<name>A0A409X2C4_PSICY</name>
<evidence type="ECO:0000313" key="6">
    <source>
        <dbReference type="EMBL" id="PPQ84900.1"/>
    </source>
</evidence>
<dbReference type="Pfam" id="PF01764">
    <property type="entry name" value="Lipase_3"/>
    <property type="match status" value="1"/>
</dbReference>
<comment type="catalytic activity">
    <reaction evidence="3">
        <text>a diacylglycerol + H2O = a monoacylglycerol + a fatty acid + H(+)</text>
        <dbReference type="Rhea" id="RHEA:32731"/>
        <dbReference type="ChEBI" id="CHEBI:15377"/>
        <dbReference type="ChEBI" id="CHEBI:15378"/>
        <dbReference type="ChEBI" id="CHEBI:17408"/>
        <dbReference type="ChEBI" id="CHEBI:18035"/>
        <dbReference type="ChEBI" id="CHEBI:28868"/>
    </reaction>
</comment>
<comment type="caution">
    <text evidence="6">The sequence shown here is derived from an EMBL/GenBank/DDBJ whole genome shotgun (WGS) entry which is preliminary data.</text>
</comment>
<dbReference type="GO" id="GO:0006629">
    <property type="term" value="P:lipid metabolic process"/>
    <property type="evidence" value="ECO:0007669"/>
    <property type="project" value="InterPro"/>
</dbReference>
<comment type="catalytic activity">
    <reaction evidence="4">
        <text>a monoacylglycerol + H2O = glycerol + a fatty acid + H(+)</text>
        <dbReference type="Rhea" id="RHEA:15245"/>
        <dbReference type="ChEBI" id="CHEBI:15377"/>
        <dbReference type="ChEBI" id="CHEBI:15378"/>
        <dbReference type="ChEBI" id="CHEBI:17408"/>
        <dbReference type="ChEBI" id="CHEBI:17754"/>
        <dbReference type="ChEBI" id="CHEBI:28868"/>
    </reaction>
</comment>
<gene>
    <name evidence="6" type="ORF">CVT25_004568</name>
</gene>
<reference evidence="6 7" key="1">
    <citation type="journal article" date="2018" name="Evol. Lett.">
        <title>Horizontal gene cluster transfer increased hallucinogenic mushroom diversity.</title>
        <authorList>
            <person name="Reynolds H.T."/>
            <person name="Vijayakumar V."/>
            <person name="Gluck-Thaler E."/>
            <person name="Korotkin H.B."/>
            <person name="Matheny P.B."/>
            <person name="Slot J.C."/>
        </authorList>
    </citation>
    <scope>NUCLEOTIDE SEQUENCE [LARGE SCALE GENOMIC DNA]</scope>
    <source>
        <strain evidence="6 7">2631</strain>
    </source>
</reference>
<dbReference type="OrthoDB" id="426718at2759"/>
<dbReference type="InterPro" id="IPR029058">
    <property type="entry name" value="AB_hydrolase_fold"/>
</dbReference>
<keyword evidence="1" id="KW-1015">Disulfide bond</keyword>
<organism evidence="6 7">
    <name type="scientific">Psilocybe cyanescens</name>
    <dbReference type="NCBI Taxonomy" id="93625"/>
    <lineage>
        <taxon>Eukaryota</taxon>
        <taxon>Fungi</taxon>
        <taxon>Dikarya</taxon>
        <taxon>Basidiomycota</taxon>
        <taxon>Agaricomycotina</taxon>
        <taxon>Agaricomycetes</taxon>
        <taxon>Agaricomycetidae</taxon>
        <taxon>Agaricales</taxon>
        <taxon>Agaricineae</taxon>
        <taxon>Strophariaceae</taxon>
        <taxon>Psilocybe</taxon>
    </lineage>
</organism>
<evidence type="ECO:0000256" key="4">
    <source>
        <dbReference type="ARBA" id="ARBA00048461"/>
    </source>
</evidence>
<dbReference type="InParanoid" id="A0A409X2C4"/>
<sequence>MFSSTSYNLTEEQRRMYASEKLENFRWISKIVATYSSYTLTEADLAPESLYLELAELGQFAEVAYSAVPTQFLLDNFDKLKKPGYPLEHYDALSHVTLVDSFRGSFAALPVYVVYRPSTNQLVVSVSGTSSAKHALQDLRVLKTPHPSDRGSVHSGFWALYQGIRSSVLRAIRQGITSHSPNELVLTGHSMGGSICYLLGIDLLANDDYLVPRLRLKLAVFGCPRAGDAELVNYFREQVAAFRKREGVNSFTEYSVKGYNDGVPALPPTRFGYRHFCQEPIYTVGGKLYRTPSTESEHALFRVLSDNNADHNKVALFPKGGHNYYNGRDLEKFARRINWLDKSMPTKDGWEERYSDILKKHGLSES</sequence>
<evidence type="ECO:0000256" key="1">
    <source>
        <dbReference type="ARBA" id="ARBA00023157"/>
    </source>
</evidence>
<evidence type="ECO:0000313" key="7">
    <source>
        <dbReference type="Proteomes" id="UP000283269"/>
    </source>
</evidence>
<dbReference type="CDD" id="cd00519">
    <property type="entry name" value="Lipase_3"/>
    <property type="match status" value="1"/>
</dbReference>
<keyword evidence="7" id="KW-1185">Reference proteome</keyword>
<dbReference type="AlphaFoldDB" id="A0A409X2C4"/>
<dbReference type="PANTHER" id="PTHR45856">
    <property type="entry name" value="ALPHA/BETA-HYDROLASES SUPERFAMILY PROTEIN"/>
    <property type="match status" value="1"/>
</dbReference>
<dbReference type="EMBL" id="NHYD01002787">
    <property type="protein sequence ID" value="PPQ84900.1"/>
    <property type="molecule type" value="Genomic_DNA"/>
</dbReference>
<dbReference type="InterPro" id="IPR051218">
    <property type="entry name" value="Sec_MonoDiacylglyc_Lipase"/>
</dbReference>
<protein>
    <recommendedName>
        <fullName evidence="5">Fungal lipase-type domain-containing protein</fullName>
    </recommendedName>
</protein>
<dbReference type="PANTHER" id="PTHR45856:SF25">
    <property type="entry name" value="FUNGAL LIPASE-LIKE DOMAIN-CONTAINING PROTEIN"/>
    <property type="match status" value="1"/>
</dbReference>
<evidence type="ECO:0000259" key="5">
    <source>
        <dbReference type="Pfam" id="PF01764"/>
    </source>
</evidence>
<accession>A0A409X2C4</accession>
<comment type="similarity">
    <text evidence="2">Belongs to the AB hydrolase superfamily. Lipase family. Class 3 subfamily.</text>
</comment>
<feature type="domain" description="Fungal lipase-type" evidence="5">
    <location>
        <begin position="123"/>
        <end position="269"/>
    </location>
</feature>
<dbReference type="InterPro" id="IPR002921">
    <property type="entry name" value="Fungal_lipase-type"/>
</dbReference>
<dbReference type="Gene3D" id="3.40.50.1820">
    <property type="entry name" value="alpha/beta hydrolase"/>
    <property type="match status" value="1"/>
</dbReference>
<evidence type="ECO:0000256" key="3">
    <source>
        <dbReference type="ARBA" id="ARBA00047591"/>
    </source>
</evidence>
<proteinExistence type="inferred from homology"/>
<dbReference type="SUPFAM" id="SSF53474">
    <property type="entry name" value="alpha/beta-Hydrolases"/>
    <property type="match status" value="1"/>
</dbReference>
<dbReference type="Proteomes" id="UP000283269">
    <property type="component" value="Unassembled WGS sequence"/>
</dbReference>
<evidence type="ECO:0000256" key="2">
    <source>
        <dbReference type="ARBA" id="ARBA00043996"/>
    </source>
</evidence>